<keyword evidence="4" id="KW-1185">Reference proteome</keyword>
<evidence type="ECO:0000256" key="2">
    <source>
        <dbReference type="ARBA" id="ARBA00023315"/>
    </source>
</evidence>
<dbReference type="RefSeq" id="WP_101756069.1">
    <property type="nucleotide sequence ID" value="NZ_CP136962.1"/>
</dbReference>
<name>A0A9X7I4E5_NEIPE</name>
<dbReference type="SUPFAM" id="SSF53901">
    <property type="entry name" value="Thiolase-like"/>
    <property type="match status" value="2"/>
</dbReference>
<sequence length="388" mass="42827">MTSNNTLKDVYLNRVSAFLPNAPVGNDEMEAVLGMAGDVPSRVRRMILRSNGILSRHYAIDPESRRTTHTNAELAAEAVNGLFAQGVAAETVGSLACATSYPDQTMPGHGVMVHGLLDMPPCEVFSMAGVCAAGMAAMKHAYNAVRTGEHAHAVSVASENASAVMRGEVFQSETDHKKLENASPEIGFEKDFLRWMLSDGAGAVYLSNRPNSDGLSLKIHWIDLLSYANEMPPCMYAGAEFRDGVFEGWKHADADYGRRHSLMSVKQDVKLLNENIVRYTVEKPLSQIAAKHGIRAEEIDWFLPHYSSGFFRDRLSDGLKNIGFDIPQEKWFTNLHSKGNTGSASIYIILEEFMRTFPIEHGQKILCYVPESGRFSTCFMLLEAVKAV</sequence>
<dbReference type="PANTHER" id="PTHR34069">
    <property type="entry name" value="3-OXOACYL-[ACYL-CARRIER-PROTEIN] SYNTHASE 3"/>
    <property type="match status" value="1"/>
</dbReference>
<dbReference type="Pfam" id="PF08541">
    <property type="entry name" value="ACP_syn_III_C"/>
    <property type="match status" value="1"/>
</dbReference>
<dbReference type="GO" id="GO:0016746">
    <property type="term" value="F:acyltransferase activity"/>
    <property type="evidence" value="ECO:0007669"/>
    <property type="project" value="UniProtKB-KW"/>
</dbReference>
<gene>
    <name evidence="3" type="ORF">CYJ98_007975</name>
</gene>
<dbReference type="CDD" id="cd00827">
    <property type="entry name" value="init_cond_enzymes"/>
    <property type="match status" value="1"/>
</dbReference>
<evidence type="ECO:0000313" key="3">
    <source>
        <dbReference type="EMBL" id="WOS97501.1"/>
    </source>
</evidence>
<reference evidence="4" key="1">
    <citation type="submission" date="2017-12" db="EMBL/GenBank/DDBJ databases">
        <title>Phylogenetic diversity of female urinary microbiome.</title>
        <authorList>
            <person name="Thomas-White K."/>
            <person name="Wolfe A.J."/>
        </authorList>
    </citation>
    <scope>NUCLEOTIDE SEQUENCE [LARGE SCALE GENOMIC DNA]</scope>
    <source>
        <strain evidence="4">UMB0023</strain>
    </source>
</reference>
<dbReference type="InterPro" id="IPR013747">
    <property type="entry name" value="ACP_syn_III_C"/>
</dbReference>
<reference evidence="3 4" key="2">
    <citation type="submission" date="2023-10" db="EMBL/GenBank/DDBJ databases">
        <authorList>
            <person name="Choi B."/>
        </authorList>
    </citation>
    <scope>NUCLEOTIDE SEQUENCE [LARGE SCALE GENOMIC DNA]</scope>
    <source>
        <strain evidence="3 4">UMB0023</strain>
    </source>
</reference>
<accession>A0A9X7I4E5</accession>
<evidence type="ECO:0000256" key="1">
    <source>
        <dbReference type="ARBA" id="ARBA00022679"/>
    </source>
</evidence>
<evidence type="ECO:0000313" key="4">
    <source>
        <dbReference type="Proteomes" id="UP000234781"/>
    </source>
</evidence>
<dbReference type="InterPro" id="IPR016039">
    <property type="entry name" value="Thiolase-like"/>
</dbReference>
<keyword evidence="2" id="KW-0012">Acyltransferase</keyword>
<dbReference type="Gene3D" id="3.40.47.10">
    <property type="match status" value="2"/>
</dbReference>
<dbReference type="PANTHER" id="PTHR34069:SF2">
    <property type="entry name" value="BETA-KETOACYL-[ACYL-CARRIER-PROTEIN] SYNTHASE III"/>
    <property type="match status" value="1"/>
</dbReference>
<protein>
    <submittedName>
        <fullName evidence="3">Beta-ketoacyl-ACP synthase III</fullName>
    </submittedName>
</protein>
<organism evidence="3 4">
    <name type="scientific">Neisseria perflava</name>
    <dbReference type="NCBI Taxonomy" id="33053"/>
    <lineage>
        <taxon>Bacteria</taxon>
        <taxon>Pseudomonadati</taxon>
        <taxon>Pseudomonadota</taxon>
        <taxon>Betaproteobacteria</taxon>
        <taxon>Neisseriales</taxon>
        <taxon>Neisseriaceae</taxon>
        <taxon>Neisseria</taxon>
    </lineage>
</organism>
<dbReference type="EMBL" id="CP136962">
    <property type="protein sequence ID" value="WOS97501.1"/>
    <property type="molecule type" value="Genomic_DNA"/>
</dbReference>
<dbReference type="GO" id="GO:0044550">
    <property type="term" value="P:secondary metabolite biosynthetic process"/>
    <property type="evidence" value="ECO:0007669"/>
    <property type="project" value="TreeGrafter"/>
</dbReference>
<dbReference type="Proteomes" id="UP000234781">
    <property type="component" value="Chromosome"/>
</dbReference>
<proteinExistence type="predicted"/>
<dbReference type="NCBIfam" id="NF005293">
    <property type="entry name" value="PRK06816.1"/>
    <property type="match status" value="1"/>
</dbReference>
<keyword evidence="1" id="KW-0808">Transferase</keyword>
<dbReference type="AlphaFoldDB" id="A0A9X7I4E5"/>